<protein>
    <submittedName>
        <fullName evidence="9">Gtpase activating protein</fullName>
    </submittedName>
</protein>
<dbReference type="Pfam" id="PF01412">
    <property type="entry name" value="ArfGap"/>
    <property type="match status" value="1"/>
</dbReference>
<dbReference type="GO" id="GO:0005096">
    <property type="term" value="F:GTPase activator activity"/>
    <property type="evidence" value="ECO:0007669"/>
    <property type="project" value="UniProtKB-KW"/>
</dbReference>
<dbReference type="GO" id="GO:0008270">
    <property type="term" value="F:zinc ion binding"/>
    <property type="evidence" value="ECO:0007669"/>
    <property type="project" value="UniProtKB-KW"/>
</dbReference>
<comment type="caution">
    <text evidence="9">The sequence shown here is derived from an EMBL/GenBank/DDBJ whole genome shotgun (WGS) entry which is preliminary data.</text>
</comment>
<dbReference type="SUPFAM" id="SSF46934">
    <property type="entry name" value="UBA-like"/>
    <property type="match status" value="2"/>
</dbReference>
<dbReference type="Proteomes" id="UP001150538">
    <property type="component" value="Unassembled WGS sequence"/>
</dbReference>
<dbReference type="PANTHER" id="PTHR45705:SF1">
    <property type="entry name" value="FI20236P1"/>
    <property type="match status" value="1"/>
</dbReference>
<sequence length="484" mass="51622">MASSTMLSDKEKKKLAAKHAKILSELVKHPDNANCADCGAQGPRWASWNNGIFLCIHCAGVHRRIGTHISKVKSISLDMWTAEQIEHFRKIGNVRANAFFNPHPARHPFNKNWSDRERERYIRDKYERRYFVDYANGTPDPTTGENDEEDIPTPARDEAYGLMRLREMGFKDVKANHAALTKTNYDVDAAAKLLRRDRSGSSASSVFTDDHIKVKQLVRMGFEDKAQNVIALQKANGDINNAIEFLVSDTPPEVPSKKTTSTGATAASSNKQSAANDLLGLDLLGGGPPPTSMADISNTSIPSSTNGVSSITNKMAGVNISESQAAPAQTKQQPVDLFGDFGDFLSAPSQPKPATSTQANVISTSSNTVPVANSTAMSTSIGSYSASPATKPTQVPESVSKATSPESNASKAGSSSIFDKDFIMSLYSKPPGASSGGASTTASQPGFISADIDPWGSFGNTTTTTSTSANKKGTNGLSDFDSLV</sequence>
<dbReference type="SMART" id="SM00165">
    <property type="entry name" value="UBA"/>
    <property type="match status" value="2"/>
</dbReference>
<dbReference type="InterPro" id="IPR009060">
    <property type="entry name" value="UBA-like_sf"/>
</dbReference>
<keyword evidence="2" id="KW-0479">Metal-binding</keyword>
<gene>
    <name evidence="9" type="primary">GTS1</name>
    <name evidence="9" type="ORF">H4219_005369</name>
</gene>
<dbReference type="InterPro" id="IPR015940">
    <property type="entry name" value="UBA"/>
</dbReference>
<dbReference type="OrthoDB" id="10266696at2759"/>
<dbReference type="FunFam" id="1.10.220.150:FF:000009">
    <property type="entry name" value="stromal membrane-associated protein 1 isoform X1"/>
    <property type="match status" value="1"/>
</dbReference>
<evidence type="ECO:0000256" key="1">
    <source>
        <dbReference type="ARBA" id="ARBA00022468"/>
    </source>
</evidence>
<evidence type="ECO:0000259" key="7">
    <source>
        <dbReference type="PROSITE" id="PS50030"/>
    </source>
</evidence>
<evidence type="ECO:0000256" key="5">
    <source>
        <dbReference type="PROSITE-ProRule" id="PRU00288"/>
    </source>
</evidence>
<keyword evidence="3 5" id="KW-0863">Zinc-finger</keyword>
<dbReference type="GO" id="GO:0005737">
    <property type="term" value="C:cytoplasm"/>
    <property type="evidence" value="ECO:0007669"/>
    <property type="project" value="TreeGrafter"/>
</dbReference>
<accession>A0A9W7ZN98</accession>
<keyword evidence="10" id="KW-1185">Reference proteome</keyword>
<evidence type="ECO:0000256" key="2">
    <source>
        <dbReference type="ARBA" id="ARBA00022723"/>
    </source>
</evidence>
<dbReference type="EMBL" id="JANBPU010000290">
    <property type="protein sequence ID" value="KAJ1913052.1"/>
    <property type="molecule type" value="Genomic_DNA"/>
</dbReference>
<keyword evidence="1" id="KW-0343">GTPase activation</keyword>
<dbReference type="PROSITE" id="PS50115">
    <property type="entry name" value="ARFGAP"/>
    <property type="match status" value="1"/>
</dbReference>
<feature type="compositionally biased region" description="Polar residues" evidence="6">
    <location>
        <begin position="294"/>
        <end position="308"/>
    </location>
</feature>
<evidence type="ECO:0000313" key="10">
    <source>
        <dbReference type="Proteomes" id="UP001150538"/>
    </source>
</evidence>
<feature type="domain" description="UBA" evidence="7">
    <location>
        <begin position="155"/>
        <end position="197"/>
    </location>
</feature>
<dbReference type="Gene3D" id="1.10.220.150">
    <property type="entry name" value="Arf GTPase activating protein"/>
    <property type="match status" value="1"/>
</dbReference>
<dbReference type="PRINTS" id="PR00405">
    <property type="entry name" value="REVINTRACTNG"/>
</dbReference>
<feature type="region of interest" description="Disordered" evidence="6">
    <location>
        <begin position="339"/>
        <end position="361"/>
    </location>
</feature>
<evidence type="ECO:0000313" key="9">
    <source>
        <dbReference type="EMBL" id="KAJ1913052.1"/>
    </source>
</evidence>
<dbReference type="Gene3D" id="1.10.8.10">
    <property type="entry name" value="DNA helicase RuvA subunit, C-terminal domain"/>
    <property type="match status" value="2"/>
</dbReference>
<evidence type="ECO:0000256" key="6">
    <source>
        <dbReference type="SAM" id="MobiDB-lite"/>
    </source>
</evidence>
<name>A0A9W7ZN98_9FUNG</name>
<dbReference type="InterPro" id="IPR037278">
    <property type="entry name" value="ARFGAP/RecO"/>
</dbReference>
<organism evidence="9 10">
    <name type="scientific">Mycoemilia scoparia</name>
    <dbReference type="NCBI Taxonomy" id="417184"/>
    <lineage>
        <taxon>Eukaryota</taxon>
        <taxon>Fungi</taxon>
        <taxon>Fungi incertae sedis</taxon>
        <taxon>Zoopagomycota</taxon>
        <taxon>Kickxellomycotina</taxon>
        <taxon>Kickxellomycetes</taxon>
        <taxon>Kickxellales</taxon>
        <taxon>Kickxellaceae</taxon>
        <taxon>Mycoemilia</taxon>
    </lineage>
</organism>
<dbReference type="SUPFAM" id="SSF57863">
    <property type="entry name" value="ArfGap/RecO-like zinc finger"/>
    <property type="match status" value="1"/>
</dbReference>
<evidence type="ECO:0000259" key="8">
    <source>
        <dbReference type="PROSITE" id="PS50115"/>
    </source>
</evidence>
<feature type="compositionally biased region" description="Polar residues" evidence="6">
    <location>
        <begin position="347"/>
        <end position="361"/>
    </location>
</feature>
<reference evidence="9" key="1">
    <citation type="submission" date="2022-07" db="EMBL/GenBank/DDBJ databases">
        <title>Phylogenomic reconstructions and comparative analyses of Kickxellomycotina fungi.</title>
        <authorList>
            <person name="Reynolds N.K."/>
            <person name="Stajich J.E."/>
            <person name="Barry K."/>
            <person name="Grigoriev I.V."/>
            <person name="Crous P."/>
            <person name="Smith M.E."/>
        </authorList>
    </citation>
    <scope>NUCLEOTIDE SEQUENCE</scope>
    <source>
        <strain evidence="9">NBRC 100468</strain>
    </source>
</reference>
<feature type="compositionally biased region" description="Low complexity" evidence="6">
    <location>
        <begin position="257"/>
        <end position="282"/>
    </location>
</feature>
<dbReference type="PROSITE" id="PS50030">
    <property type="entry name" value="UBA"/>
    <property type="match status" value="2"/>
</dbReference>
<feature type="region of interest" description="Disordered" evidence="6">
    <location>
        <begin position="459"/>
        <end position="484"/>
    </location>
</feature>
<dbReference type="CDD" id="cd08204">
    <property type="entry name" value="ArfGap"/>
    <property type="match status" value="1"/>
</dbReference>
<dbReference type="SMART" id="SM00105">
    <property type="entry name" value="ArfGap"/>
    <property type="match status" value="1"/>
</dbReference>
<feature type="compositionally biased region" description="Low complexity" evidence="6">
    <location>
        <begin position="459"/>
        <end position="475"/>
    </location>
</feature>
<evidence type="ECO:0000256" key="3">
    <source>
        <dbReference type="ARBA" id="ARBA00022771"/>
    </source>
</evidence>
<dbReference type="AlphaFoldDB" id="A0A9W7ZN98"/>
<dbReference type="PANTHER" id="PTHR45705">
    <property type="entry name" value="FI20236P1"/>
    <property type="match status" value="1"/>
</dbReference>
<feature type="region of interest" description="Disordered" evidence="6">
    <location>
        <begin position="379"/>
        <end position="414"/>
    </location>
</feature>
<dbReference type="InterPro" id="IPR038508">
    <property type="entry name" value="ArfGAP_dom_sf"/>
</dbReference>
<evidence type="ECO:0000256" key="4">
    <source>
        <dbReference type="ARBA" id="ARBA00022833"/>
    </source>
</evidence>
<feature type="region of interest" description="Disordered" evidence="6">
    <location>
        <begin position="249"/>
        <end position="308"/>
    </location>
</feature>
<dbReference type="InterPro" id="IPR051718">
    <property type="entry name" value="ARF_GTPase-activating"/>
</dbReference>
<feature type="domain" description="Arf-GAP" evidence="8">
    <location>
        <begin position="20"/>
        <end position="139"/>
    </location>
</feature>
<proteinExistence type="predicted"/>
<keyword evidence="4" id="KW-0862">Zinc</keyword>
<feature type="domain" description="UBA" evidence="7">
    <location>
        <begin position="207"/>
        <end position="249"/>
    </location>
</feature>
<dbReference type="InterPro" id="IPR001164">
    <property type="entry name" value="ArfGAP_dom"/>
</dbReference>